<organism evidence="2 3">
    <name type="scientific">Artemia franciscana</name>
    <name type="common">Brine shrimp</name>
    <name type="synonym">Artemia sanfranciscana</name>
    <dbReference type="NCBI Taxonomy" id="6661"/>
    <lineage>
        <taxon>Eukaryota</taxon>
        <taxon>Metazoa</taxon>
        <taxon>Ecdysozoa</taxon>
        <taxon>Arthropoda</taxon>
        <taxon>Crustacea</taxon>
        <taxon>Branchiopoda</taxon>
        <taxon>Anostraca</taxon>
        <taxon>Artemiidae</taxon>
        <taxon>Artemia</taxon>
    </lineage>
</organism>
<dbReference type="Proteomes" id="UP001187531">
    <property type="component" value="Unassembled WGS sequence"/>
</dbReference>
<evidence type="ECO:0000313" key="3">
    <source>
        <dbReference type="Proteomes" id="UP001187531"/>
    </source>
</evidence>
<proteinExistence type="predicted"/>
<dbReference type="PROSITE" id="PS50879">
    <property type="entry name" value="RNASE_H_1"/>
    <property type="match status" value="1"/>
</dbReference>
<dbReference type="InterPro" id="IPR036397">
    <property type="entry name" value="RNaseH_sf"/>
</dbReference>
<sequence length="138" mass="15849">MDGSKQGKKTGPCVWFENRKFSIKERLPDECSIFQAELKANKIAITKIQNIETPDSFLICSDSLSSLLYLANYQASPTKEMEKISKMINTLQERKFTIKIIWISSHIGLYDNEMADMKAKESFTQQVSLCTTNHLLKY</sequence>
<dbReference type="SUPFAM" id="SSF53098">
    <property type="entry name" value="Ribonuclease H-like"/>
    <property type="match status" value="1"/>
</dbReference>
<dbReference type="Pfam" id="PF00075">
    <property type="entry name" value="RNase_H"/>
    <property type="match status" value="1"/>
</dbReference>
<dbReference type="InterPro" id="IPR002156">
    <property type="entry name" value="RNaseH_domain"/>
</dbReference>
<evidence type="ECO:0000313" key="2">
    <source>
        <dbReference type="EMBL" id="KAK2717919.1"/>
    </source>
</evidence>
<reference evidence="2" key="1">
    <citation type="submission" date="2023-07" db="EMBL/GenBank/DDBJ databases">
        <title>Chromosome-level genome assembly of Artemia franciscana.</title>
        <authorList>
            <person name="Jo E."/>
        </authorList>
    </citation>
    <scope>NUCLEOTIDE SEQUENCE</scope>
    <source>
        <tissue evidence="2">Whole body</tissue>
    </source>
</reference>
<evidence type="ECO:0000259" key="1">
    <source>
        <dbReference type="PROSITE" id="PS50879"/>
    </source>
</evidence>
<protein>
    <recommendedName>
        <fullName evidence="1">RNase H type-1 domain-containing protein</fullName>
    </recommendedName>
</protein>
<accession>A0AA88HX52</accession>
<dbReference type="EMBL" id="JAVRJZ010000010">
    <property type="protein sequence ID" value="KAK2717919.1"/>
    <property type="molecule type" value="Genomic_DNA"/>
</dbReference>
<name>A0AA88HX52_ARTSF</name>
<gene>
    <name evidence="2" type="ORF">QYM36_006645</name>
</gene>
<dbReference type="InterPro" id="IPR012337">
    <property type="entry name" value="RNaseH-like_sf"/>
</dbReference>
<dbReference type="GO" id="GO:0003676">
    <property type="term" value="F:nucleic acid binding"/>
    <property type="evidence" value="ECO:0007669"/>
    <property type="project" value="InterPro"/>
</dbReference>
<dbReference type="Gene3D" id="3.30.420.10">
    <property type="entry name" value="Ribonuclease H-like superfamily/Ribonuclease H"/>
    <property type="match status" value="1"/>
</dbReference>
<dbReference type="AlphaFoldDB" id="A0AA88HX52"/>
<feature type="domain" description="RNase H type-1" evidence="1">
    <location>
        <begin position="1"/>
        <end position="124"/>
    </location>
</feature>
<dbReference type="GO" id="GO:0004523">
    <property type="term" value="F:RNA-DNA hybrid ribonuclease activity"/>
    <property type="evidence" value="ECO:0007669"/>
    <property type="project" value="InterPro"/>
</dbReference>
<comment type="caution">
    <text evidence="2">The sequence shown here is derived from an EMBL/GenBank/DDBJ whole genome shotgun (WGS) entry which is preliminary data.</text>
</comment>
<keyword evidence="3" id="KW-1185">Reference proteome</keyword>